<dbReference type="SMART" id="SM00829">
    <property type="entry name" value="PKS_ER"/>
    <property type="match status" value="1"/>
</dbReference>
<keyword evidence="1" id="KW-0560">Oxidoreductase</keyword>
<dbReference type="InterPro" id="IPR020843">
    <property type="entry name" value="ER"/>
</dbReference>
<evidence type="ECO:0000313" key="4">
    <source>
        <dbReference type="Proteomes" id="UP000634229"/>
    </source>
</evidence>
<evidence type="ECO:0000259" key="2">
    <source>
        <dbReference type="SMART" id="SM00829"/>
    </source>
</evidence>
<dbReference type="Gene3D" id="3.90.180.10">
    <property type="entry name" value="Medium-chain alcohol dehydrogenases, catalytic domain"/>
    <property type="match status" value="1"/>
</dbReference>
<organism evidence="3 4">
    <name type="scientific">Streptomyces coffeae</name>
    <dbReference type="NCBI Taxonomy" id="621382"/>
    <lineage>
        <taxon>Bacteria</taxon>
        <taxon>Bacillati</taxon>
        <taxon>Actinomycetota</taxon>
        <taxon>Actinomycetes</taxon>
        <taxon>Kitasatosporales</taxon>
        <taxon>Streptomycetaceae</taxon>
        <taxon>Streptomyces</taxon>
    </lineage>
</organism>
<dbReference type="InterPro" id="IPR011032">
    <property type="entry name" value="GroES-like_sf"/>
</dbReference>
<dbReference type="Pfam" id="PF00107">
    <property type="entry name" value="ADH_zinc_N"/>
    <property type="match status" value="1"/>
</dbReference>
<dbReference type="Gene3D" id="3.40.50.720">
    <property type="entry name" value="NAD(P)-binding Rossmann-like Domain"/>
    <property type="match status" value="1"/>
</dbReference>
<name>A0ABS1NMT1_9ACTN</name>
<proteinExistence type="predicted"/>
<dbReference type="Proteomes" id="UP000634229">
    <property type="component" value="Unassembled WGS sequence"/>
</dbReference>
<dbReference type="InterPro" id="IPR036291">
    <property type="entry name" value="NAD(P)-bd_dom_sf"/>
</dbReference>
<dbReference type="EMBL" id="JAERRF010000027">
    <property type="protein sequence ID" value="MBL1101334.1"/>
    <property type="molecule type" value="Genomic_DNA"/>
</dbReference>
<dbReference type="InterPro" id="IPR041694">
    <property type="entry name" value="ADH_N_2"/>
</dbReference>
<reference evidence="3 4" key="1">
    <citation type="submission" date="2021-01" db="EMBL/GenBank/DDBJ databases">
        <title>WGS of actinomycetes isolated from Thailand.</title>
        <authorList>
            <person name="Thawai C."/>
        </authorList>
    </citation>
    <scope>NUCLEOTIDE SEQUENCE [LARGE SCALE GENOMIC DNA]</scope>
    <source>
        <strain evidence="3 4">CA1R205</strain>
    </source>
</reference>
<gene>
    <name evidence="3" type="ORF">JK363_32665</name>
</gene>
<feature type="domain" description="Enoyl reductase (ER)" evidence="2">
    <location>
        <begin position="27"/>
        <end position="348"/>
    </location>
</feature>
<dbReference type="InterPro" id="IPR045010">
    <property type="entry name" value="MDR_fam"/>
</dbReference>
<dbReference type="CDD" id="cd05288">
    <property type="entry name" value="PGDH"/>
    <property type="match status" value="1"/>
</dbReference>
<accession>A0ABS1NMT1</accession>
<dbReference type="SUPFAM" id="SSF50129">
    <property type="entry name" value="GroES-like"/>
    <property type="match status" value="1"/>
</dbReference>
<comment type="caution">
    <text evidence="3">The sequence shown here is derived from an EMBL/GenBank/DDBJ whole genome shotgun (WGS) entry which is preliminary data.</text>
</comment>
<sequence>MSQPAAGPVPPPATHRAVRLAARPSDGTLTTGHFEVVTAPLPAPGPGRLLVRNRLMSVTAAMRPLPRTGLSALGLPRSLPAPEPGELMRGPAVGEVISAPEGGPAPGTLVRHHLGWREYAVVDAAEARPIDGDGLPDPAAQLSQGFPAWLGVVRGAGVRRGDTVFVTGAAGGVGSLAGQFARLHGAERVIGSTGSREKAARLTGELGYDAVVLRHGAGPIEEQLRAAAPDGIDVLVDTVGGEQLQAALALARRKARFAIVGALAAQLSDGLTARTGISTPALIARGVTLRGISGYDHQDAQPDYARAFGRALREGTVVYPHTRLTGIGQAPRALVELIEGRHLGAVLVEL</sequence>
<keyword evidence="4" id="KW-1185">Reference proteome</keyword>
<dbReference type="InterPro" id="IPR013149">
    <property type="entry name" value="ADH-like_C"/>
</dbReference>
<protein>
    <submittedName>
        <fullName evidence="3">NADP-dependent oxidoreductase</fullName>
    </submittedName>
</protein>
<dbReference type="PANTHER" id="PTHR43205">
    <property type="entry name" value="PROSTAGLANDIN REDUCTASE"/>
    <property type="match status" value="1"/>
</dbReference>
<dbReference type="SUPFAM" id="SSF51735">
    <property type="entry name" value="NAD(P)-binding Rossmann-fold domains"/>
    <property type="match status" value="1"/>
</dbReference>
<dbReference type="RefSeq" id="WP_201880881.1">
    <property type="nucleotide sequence ID" value="NZ_JAERRF010000027.1"/>
</dbReference>
<dbReference type="Pfam" id="PF16884">
    <property type="entry name" value="ADH_N_2"/>
    <property type="match status" value="1"/>
</dbReference>
<evidence type="ECO:0000256" key="1">
    <source>
        <dbReference type="ARBA" id="ARBA00023002"/>
    </source>
</evidence>
<evidence type="ECO:0000313" key="3">
    <source>
        <dbReference type="EMBL" id="MBL1101334.1"/>
    </source>
</evidence>
<dbReference type="PANTHER" id="PTHR43205:SF7">
    <property type="entry name" value="PROSTAGLANDIN REDUCTASE 1"/>
    <property type="match status" value="1"/>
</dbReference>